<keyword evidence="3" id="KW-0964">Secreted</keyword>
<dbReference type="Pfam" id="PF01060">
    <property type="entry name" value="TTR-52"/>
    <property type="match status" value="1"/>
</dbReference>
<organism evidence="6 7">
    <name type="scientific">Parascaris univalens</name>
    <name type="common">Nematode worm</name>
    <dbReference type="NCBI Taxonomy" id="6257"/>
    <lineage>
        <taxon>Eukaryota</taxon>
        <taxon>Metazoa</taxon>
        <taxon>Ecdysozoa</taxon>
        <taxon>Nematoda</taxon>
        <taxon>Chromadorea</taxon>
        <taxon>Rhabditida</taxon>
        <taxon>Spirurina</taxon>
        <taxon>Ascaridomorpha</taxon>
        <taxon>Ascaridoidea</taxon>
        <taxon>Ascarididae</taxon>
        <taxon>Parascaris</taxon>
    </lineage>
</organism>
<comment type="similarity">
    <text evidence="2">Belongs to the nematode transthyretin-like family.</text>
</comment>
<dbReference type="Proteomes" id="UP000887569">
    <property type="component" value="Unplaced"/>
</dbReference>
<reference evidence="7" key="1">
    <citation type="submission" date="2022-11" db="UniProtKB">
        <authorList>
            <consortium name="WormBaseParasite"/>
        </authorList>
    </citation>
    <scope>IDENTIFICATION</scope>
</reference>
<keyword evidence="6" id="KW-1185">Reference proteome</keyword>
<evidence type="ECO:0000256" key="4">
    <source>
        <dbReference type="ARBA" id="ARBA00022729"/>
    </source>
</evidence>
<feature type="chain" id="PRO_5037414762" evidence="5">
    <location>
        <begin position="18"/>
        <end position="141"/>
    </location>
</feature>
<name>A0A915AUJ3_PARUN</name>
<proteinExistence type="inferred from homology"/>
<dbReference type="GO" id="GO:0005576">
    <property type="term" value="C:extracellular region"/>
    <property type="evidence" value="ECO:0007669"/>
    <property type="project" value="UniProtKB-SubCell"/>
</dbReference>
<dbReference type="PANTHER" id="PTHR21700">
    <property type="entry name" value="TRANSTHYRETIN-LIKE FAMILY PROTEIN-RELATED"/>
    <property type="match status" value="1"/>
</dbReference>
<keyword evidence="4 5" id="KW-0732">Signal</keyword>
<evidence type="ECO:0000256" key="1">
    <source>
        <dbReference type="ARBA" id="ARBA00004613"/>
    </source>
</evidence>
<dbReference type="AlphaFoldDB" id="A0A915AUJ3"/>
<evidence type="ECO:0000313" key="6">
    <source>
        <dbReference type="Proteomes" id="UP000887569"/>
    </source>
</evidence>
<feature type="signal peptide" evidence="5">
    <location>
        <begin position="1"/>
        <end position="17"/>
    </location>
</feature>
<accession>A0A915AUJ3</accession>
<evidence type="ECO:0000256" key="5">
    <source>
        <dbReference type="SAM" id="SignalP"/>
    </source>
</evidence>
<dbReference type="InterPro" id="IPR001534">
    <property type="entry name" value="Transthyretin-like"/>
</dbReference>
<protein>
    <submittedName>
        <fullName evidence="7">Transthyretin-like family protein</fullName>
    </submittedName>
</protein>
<dbReference type="Gene3D" id="2.60.40.3330">
    <property type="match status" value="1"/>
</dbReference>
<comment type="subcellular location">
    <subcellularLocation>
        <location evidence="1">Secreted</location>
    </subcellularLocation>
</comment>
<evidence type="ECO:0000256" key="3">
    <source>
        <dbReference type="ARBA" id="ARBA00022525"/>
    </source>
</evidence>
<dbReference type="GO" id="GO:0009986">
    <property type="term" value="C:cell surface"/>
    <property type="evidence" value="ECO:0007669"/>
    <property type="project" value="InterPro"/>
</dbReference>
<dbReference type="InterPro" id="IPR038479">
    <property type="entry name" value="Transthyretin-like_sf"/>
</dbReference>
<evidence type="ECO:0000313" key="7">
    <source>
        <dbReference type="WBParaSite" id="PgR015_g045_t01"/>
    </source>
</evidence>
<dbReference type="WBParaSite" id="PgR015_g045_t01">
    <property type="protein sequence ID" value="PgR015_g045_t01"/>
    <property type="gene ID" value="PgR015_g045"/>
</dbReference>
<sequence>MSPMIAIIFTLLSVSYASILKQSVGIRGQLLCGDRPSQGDEVKLINYKLLGFNSNLASGKTDQLGLYELKGDLSILRQLTKLDAQLKIYTRCNGGLNPCKREITLGIPKSYVTRNSTPEQLFNGGILQLQFEFKNEGHKCF</sequence>
<evidence type="ECO:0000256" key="2">
    <source>
        <dbReference type="ARBA" id="ARBA00010112"/>
    </source>
</evidence>